<feature type="transmembrane region" description="Helical" evidence="11">
    <location>
        <begin position="258"/>
        <end position="279"/>
    </location>
</feature>
<keyword evidence="4" id="KW-1003">Cell membrane</keyword>
<keyword evidence="9 11" id="KW-0472">Membrane</keyword>
<keyword evidence="6" id="KW-0732">Signal</keyword>
<dbReference type="CDD" id="cd18987">
    <property type="entry name" value="LGIC_ECD_anion"/>
    <property type="match status" value="1"/>
</dbReference>
<evidence type="ECO:0000256" key="8">
    <source>
        <dbReference type="ARBA" id="ARBA00023065"/>
    </source>
</evidence>
<sequence length="464" mass="53208">MKQEVTTKGECKYTLPTVYSICIADIRNEITRLEKKWDHQEEIFDTLTDTSIYNKRLRPASVKAGEPVIVNTSLFLISMTSFDEIQTEYTMRVLVRHIWIDPRLSFPENCTVTRVTGDNWHAERIWTPLIFIVNDKNADNLLSTSTGEGNVLLDIQPNGQVLLSRRVHLRLICKMDFWKYPMDKQTCRLELESSILREEEMILAWAEGEPLALNNNFYLTGFELVDYTFYSSQAEYWMTGNFSRLLVTFQLEREFGNFLLEIYIPSILFVVTSWTSFWLEIPAAPARVSLGITTLLTLVTSAKSTREKLPKVSYIHALDVWNVGCTAFIFASLIEYAIVNFIYFKDKRRRQGGLKRIESTATLSSLTSENIPKTPLTQVRARSPKLPPKLQINSSELQPSGFSCNTSAPSTPTSPQSSEGNCAFPFFFELPLTPQDIANGLDKKCRVVFPLLFLLFNIIYWLIF</sequence>
<keyword evidence="10 11" id="KW-0407">Ion channel</keyword>
<evidence type="ECO:0000256" key="7">
    <source>
        <dbReference type="ARBA" id="ARBA00022989"/>
    </source>
</evidence>
<name>A0ABM1S4B2_LIMPO</name>
<evidence type="ECO:0000256" key="2">
    <source>
        <dbReference type="ARBA" id="ARBA00004236"/>
    </source>
</evidence>
<keyword evidence="15" id="KW-1185">Reference proteome</keyword>
<comment type="caution">
    <text evidence="11">Lacks conserved residue(s) required for the propagation of feature annotation.</text>
</comment>
<evidence type="ECO:0000259" key="13">
    <source>
        <dbReference type="Pfam" id="PF02931"/>
    </source>
</evidence>
<evidence type="ECO:0000256" key="6">
    <source>
        <dbReference type="ARBA" id="ARBA00022729"/>
    </source>
</evidence>
<dbReference type="Gene3D" id="1.20.58.390">
    <property type="entry name" value="Neurotransmitter-gated ion-channel transmembrane domain"/>
    <property type="match status" value="1"/>
</dbReference>
<dbReference type="InterPro" id="IPR038050">
    <property type="entry name" value="Neuro_actylchol_rec"/>
</dbReference>
<evidence type="ECO:0000256" key="12">
    <source>
        <dbReference type="SAM" id="MobiDB-lite"/>
    </source>
</evidence>
<evidence type="ECO:0000256" key="9">
    <source>
        <dbReference type="ARBA" id="ARBA00023136"/>
    </source>
</evidence>
<evidence type="ECO:0000256" key="3">
    <source>
        <dbReference type="ARBA" id="ARBA00022448"/>
    </source>
</evidence>
<feature type="transmembrane region" description="Helical" evidence="11">
    <location>
        <begin position="320"/>
        <end position="344"/>
    </location>
</feature>
<keyword evidence="5 11" id="KW-0812">Transmembrane</keyword>
<feature type="domain" description="Neurotransmitter-gated ion-channel ligand-binding" evidence="13">
    <location>
        <begin position="41"/>
        <end position="254"/>
    </location>
</feature>
<keyword evidence="8 11" id="KW-0406">Ion transport</keyword>
<evidence type="ECO:0000256" key="4">
    <source>
        <dbReference type="ARBA" id="ARBA00022475"/>
    </source>
</evidence>
<dbReference type="Pfam" id="PF02932">
    <property type="entry name" value="Neur_chan_memb"/>
    <property type="match status" value="1"/>
</dbReference>
<gene>
    <name evidence="16" type="primary">LOC106456958</name>
</gene>
<organism evidence="15 16">
    <name type="scientific">Limulus polyphemus</name>
    <name type="common">Atlantic horseshoe crab</name>
    <dbReference type="NCBI Taxonomy" id="6850"/>
    <lineage>
        <taxon>Eukaryota</taxon>
        <taxon>Metazoa</taxon>
        <taxon>Ecdysozoa</taxon>
        <taxon>Arthropoda</taxon>
        <taxon>Chelicerata</taxon>
        <taxon>Merostomata</taxon>
        <taxon>Xiphosura</taxon>
        <taxon>Limulidae</taxon>
        <taxon>Limulus</taxon>
    </lineage>
</organism>
<dbReference type="SUPFAM" id="SSF90112">
    <property type="entry name" value="Neurotransmitter-gated ion-channel transmembrane pore"/>
    <property type="match status" value="1"/>
</dbReference>
<dbReference type="PROSITE" id="PS00236">
    <property type="entry name" value="NEUROTR_ION_CHANNEL"/>
    <property type="match status" value="1"/>
</dbReference>
<dbReference type="InterPro" id="IPR036719">
    <property type="entry name" value="Neuro-gated_channel_TM_sf"/>
</dbReference>
<evidence type="ECO:0000313" key="15">
    <source>
        <dbReference type="Proteomes" id="UP000694941"/>
    </source>
</evidence>
<evidence type="ECO:0000256" key="5">
    <source>
        <dbReference type="ARBA" id="ARBA00022692"/>
    </source>
</evidence>
<dbReference type="InterPro" id="IPR006028">
    <property type="entry name" value="GABAA/Glycine_rcpt"/>
</dbReference>
<comment type="similarity">
    <text evidence="11">Belongs to the ligand-gated ion channel (TC 1.A.9) family.</text>
</comment>
<evidence type="ECO:0000259" key="14">
    <source>
        <dbReference type="Pfam" id="PF02932"/>
    </source>
</evidence>
<evidence type="ECO:0000313" key="16">
    <source>
        <dbReference type="RefSeq" id="XP_022238467.1"/>
    </source>
</evidence>
<dbReference type="InterPro" id="IPR036734">
    <property type="entry name" value="Neur_chan_lig-bd_sf"/>
</dbReference>
<evidence type="ECO:0000256" key="10">
    <source>
        <dbReference type="ARBA" id="ARBA00023303"/>
    </source>
</evidence>
<feature type="compositionally biased region" description="Low complexity" evidence="12">
    <location>
        <begin position="406"/>
        <end position="417"/>
    </location>
</feature>
<comment type="subcellular location">
    <subcellularLocation>
        <location evidence="2">Cell membrane</location>
    </subcellularLocation>
    <subcellularLocation>
        <location evidence="1">Membrane</location>
        <topology evidence="1">Multi-pass membrane protein</topology>
    </subcellularLocation>
</comment>
<feature type="transmembrane region" description="Helical" evidence="11">
    <location>
        <begin position="447"/>
        <end position="463"/>
    </location>
</feature>
<keyword evidence="7 11" id="KW-1133">Transmembrane helix</keyword>
<dbReference type="InterPro" id="IPR006202">
    <property type="entry name" value="Neur_chan_lig-bd"/>
</dbReference>
<proteinExistence type="inferred from homology"/>
<dbReference type="PRINTS" id="PR00252">
    <property type="entry name" value="NRIONCHANNEL"/>
</dbReference>
<protein>
    <submittedName>
        <fullName evidence="16">Glycine receptor subunit alpha-4-like isoform X2</fullName>
    </submittedName>
</protein>
<dbReference type="CDD" id="cd19049">
    <property type="entry name" value="LGIC_TM_anion"/>
    <property type="match status" value="1"/>
</dbReference>
<dbReference type="NCBIfam" id="TIGR00860">
    <property type="entry name" value="LIC"/>
    <property type="match status" value="1"/>
</dbReference>
<dbReference type="InterPro" id="IPR018000">
    <property type="entry name" value="Neurotransmitter_ion_chnl_CS"/>
</dbReference>
<evidence type="ECO:0000256" key="11">
    <source>
        <dbReference type="RuleBase" id="RU000687"/>
    </source>
</evidence>
<feature type="compositionally biased region" description="Polar residues" evidence="12">
    <location>
        <begin position="395"/>
        <end position="405"/>
    </location>
</feature>
<dbReference type="Gene3D" id="2.70.170.10">
    <property type="entry name" value="Neurotransmitter-gated ion-channel ligand-binding domain"/>
    <property type="match status" value="1"/>
</dbReference>
<accession>A0ABM1S4B2</accession>
<dbReference type="SUPFAM" id="SSF63712">
    <property type="entry name" value="Nicotinic receptor ligand binding domain-like"/>
    <property type="match status" value="1"/>
</dbReference>
<keyword evidence="3 11" id="KW-0813">Transport</keyword>
<dbReference type="GeneID" id="106456958"/>
<feature type="domain" description="Neurotransmitter-gated ion-channel transmembrane" evidence="14">
    <location>
        <begin position="262"/>
        <end position="351"/>
    </location>
</feature>
<feature type="region of interest" description="Disordered" evidence="12">
    <location>
        <begin position="395"/>
        <end position="417"/>
    </location>
</feature>
<evidence type="ECO:0000256" key="1">
    <source>
        <dbReference type="ARBA" id="ARBA00004141"/>
    </source>
</evidence>
<dbReference type="InterPro" id="IPR006029">
    <property type="entry name" value="Neurotrans-gated_channel_TM"/>
</dbReference>
<dbReference type="RefSeq" id="XP_022238467.1">
    <property type="nucleotide sequence ID" value="XM_022382759.1"/>
</dbReference>
<dbReference type="InterPro" id="IPR006201">
    <property type="entry name" value="Neur_channel"/>
</dbReference>
<dbReference type="PRINTS" id="PR00253">
    <property type="entry name" value="GABAARECEPTR"/>
</dbReference>
<dbReference type="PANTHER" id="PTHR18945">
    <property type="entry name" value="NEUROTRANSMITTER GATED ION CHANNEL"/>
    <property type="match status" value="1"/>
</dbReference>
<dbReference type="Pfam" id="PF02931">
    <property type="entry name" value="Neur_chan_LBD"/>
    <property type="match status" value="1"/>
</dbReference>
<reference evidence="16" key="1">
    <citation type="submission" date="2025-08" db="UniProtKB">
        <authorList>
            <consortium name="RefSeq"/>
        </authorList>
    </citation>
    <scope>IDENTIFICATION</scope>
    <source>
        <tissue evidence="16">Muscle</tissue>
    </source>
</reference>
<dbReference type="Proteomes" id="UP000694941">
    <property type="component" value="Unplaced"/>
</dbReference>